<comment type="caution">
    <text evidence="1">The sequence shown here is derived from an EMBL/GenBank/DDBJ whole genome shotgun (WGS) entry which is preliminary data.</text>
</comment>
<gene>
    <name evidence="1" type="ORF">INT47_008442</name>
</gene>
<reference evidence="1" key="1">
    <citation type="submission" date="2020-12" db="EMBL/GenBank/DDBJ databases">
        <title>Metabolic potential, ecology and presence of endohyphal bacteria is reflected in genomic diversity of Mucoromycotina.</title>
        <authorList>
            <person name="Muszewska A."/>
            <person name="Okrasinska A."/>
            <person name="Steczkiewicz K."/>
            <person name="Drgas O."/>
            <person name="Orlowska M."/>
            <person name="Perlinska-Lenart U."/>
            <person name="Aleksandrzak-Piekarczyk T."/>
            <person name="Szatraj K."/>
            <person name="Zielenkiewicz U."/>
            <person name="Pilsyk S."/>
            <person name="Malc E."/>
            <person name="Mieczkowski P."/>
            <person name="Kruszewska J.S."/>
            <person name="Biernat P."/>
            <person name="Pawlowska J."/>
        </authorList>
    </citation>
    <scope>NUCLEOTIDE SEQUENCE</scope>
    <source>
        <strain evidence="1">WA0000017839</strain>
    </source>
</reference>
<protein>
    <submittedName>
        <fullName evidence="1">Uncharacterized protein</fullName>
    </submittedName>
</protein>
<evidence type="ECO:0000313" key="2">
    <source>
        <dbReference type="Proteomes" id="UP000603453"/>
    </source>
</evidence>
<name>A0A8H7RA53_9FUNG</name>
<evidence type="ECO:0000313" key="1">
    <source>
        <dbReference type="EMBL" id="KAG2206973.1"/>
    </source>
</evidence>
<organism evidence="1 2">
    <name type="scientific">Mucor saturninus</name>
    <dbReference type="NCBI Taxonomy" id="64648"/>
    <lineage>
        <taxon>Eukaryota</taxon>
        <taxon>Fungi</taxon>
        <taxon>Fungi incertae sedis</taxon>
        <taxon>Mucoromycota</taxon>
        <taxon>Mucoromycotina</taxon>
        <taxon>Mucoromycetes</taxon>
        <taxon>Mucorales</taxon>
        <taxon>Mucorineae</taxon>
        <taxon>Mucoraceae</taxon>
        <taxon>Mucor</taxon>
    </lineage>
</organism>
<dbReference type="EMBL" id="JAEPRD010000027">
    <property type="protein sequence ID" value="KAG2206973.1"/>
    <property type="molecule type" value="Genomic_DNA"/>
</dbReference>
<accession>A0A8H7RA53</accession>
<proteinExistence type="predicted"/>
<dbReference type="AlphaFoldDB" id="A0A8H7RA53"/>
<dbReference type="OrthoDB" id="2423722at2759"/>
<keyword evidence="2" id="KW-1185">Reference proteome</keyword>
<sequence>MSFSSNSSSCRSSYSSGTASIIVHNIQTPPRTTSLQFRQLILQSPPSMFEDEFEEIDLAETVTELKTKSSLEYGKASIIHPKNLNTQRFSIRLFKWKKNKVKFDDGKAELIYRGIPVKEIISTLDPMVLTNC</sequence>
<dbReference type="Proteomes" id="UP000603453">
    <property type="component" value="Unassembled WGS sequence"/>
</dbReference>